<keyword evidence="1" id="KW-0812">Transmembrane</keyword>
<keyword evidence="3" id="KW-1185">Reference proteome</keyword>
<keyword evidence="1" id="KW-1133">Transmembrane helix</keyword>
<dbReference type="RefSeq" id="WP_310913853.1">
    <property type="nucleotide sequence ID" value="NZ_JAVLVT010000010.1"/>
</dbReference>
<evidence type="ECO:0000313" key="2">
    <source>
        <dbReference type="EMBL" id="MDS1272283.1"/>
    </source>
</evidence>
<dbReference type="Proteomes" id="UP001250214">
    <property type="component" value="Unassembled WGS sequence"/>
</dbReference>
<proteinExistence type="predicted"/>
<sequence length="57" mass="6359">MKQAFSFVLIFVLAFAYAIGMALLVQNDLIPFWGAMGFTAVLWIAIIVLIIPKKNTQ</sequence>
<dbReference type="EMBL" id="JAVLVT010000010">
    <property type="protein sequence ID" value="MDS1272283.1"/>
    <property type="molecule type" value="Genomic_DNA"/>
</dbReference>
<protein>
    <submittedName>
        <fullName evidence="2">Uncharacterized protein</fullName>
    </submittedName>
</protein>
<feature type="transmembrane region" description="Helical" evidence="1">
    <location>
        <begin position="30"/>
        <end position="51"/>
    </location>
</feature>
<evidence type="ECO:0000313" key="3">
    <source>
        <dbReference type="Proteomes" id="UP001250214"/>
    </source>
</evidence>
<comment type="caution">
    <text evidence="2">The sequence shown here is derived from an EMBL/GenBank/DDBJ whole genome shotgun (WGS) entry which is preliminary data.</text>
</comment>
<evidence type="ECO:0000256" key="1">
    <source>
        <dbReference type="SAM" id="Phobius"/>
    </source>
</evidence>
<keyword evidence="1" id="KW-0472">Membrane</keyword>
<organism evidence="2 3">
    <name type="scientific">Lipingzhangella rawalii</name>
    <dbReference type="NCBI Taxonomy" id="2055835"/>
    <lineage>
        <taxon>Bacteria</taxon>
        <taxon>Bacillati</taxon>
        <taxon>Actinomycetota</taxon>
        <taxon>Actinomycetes</taxon>
        <taxon>Streptosporangiales</taxon>
        <taxon>Nocardiopsidaceae</taxon>
        <taxon>Lipingzhangella</taxon>
    </lineage>
</organism>
<accession>A0ABU2HAK9</accession>
<gene>
    <name evidence="2" type="ORF">RIF23_18495</name>
</gene>
<reference evidence="3" key="1">
    <citation type="submission" date="2023-07" db="EMBL/GenBank/DDBJ databases">
        <title>Novel species in the genus Lipingzhangella isolated from Sambhar Salt Lake.</title>
        <authorList>
            <person name="Jiya N."/>
            <person name="Kajale S."/>
            <person name="Sharma A."/>
        </authorList>
    </citation>
    <scope>NUCLEOTIDE SEQUENCE [LARGE SCALE GENOMIC DNA]</scope>
    <source>
        <strain evidence="3">LS1_29</strain>
    </source>
</reference>
<name>A0ABU2HAK9_9ACTN</name>